<name>A0AAV4PVI5_9ARAC</name>
<gene>
    <name evidence="1" type="ORF">CDAR_544971</name>
</gene>
<dbReference type="Proteomes" id="UP001054837">
    <property type="component" value="Unassembled WGS sequence"/>
</dbReference>
<dbReference type="AlphaFoldDB" id="A0AAV4PVI5"/>
<sequence length="140" mass="15504">MKRISVPVMLHNYGYTRQDDIINSGKREQPPSYNHFKLQFVPHRNLVQPLTTLPPPPCSNGRNCPTTTPGSGYKCSVRAGFTPTEDGLVRVVSSGSFDHYGPWHLVRLSCPWTINGLLRSGMGSGLILVAGLWVHETFKG</sequence>
<proteinExistence type="predicted"/>
<reference evidence="1 2" key="1">
    <citation type="submission" date="2021-06" db="EMBL/GenBank/DDBJ databases">
        <title>Caerostris darwini draft genome.</title>
        <authorList>
            <person name="Kono N."/>
            <person name="Arakawa K."/>
        </authorList>
    </citation>
    <scope>NUCLEOTIDE SEQUENCE [LARGE SCALE GENOMIC DNA]</scope>
</reference>
<evidence type="ECO:0000313" key="1">
    <source>
        <dbReference type="EMBL" id="GIY00269.1"/>
    </source>
</evidence>
<evidence type="ECO:0000313" key="2">
    <source>
        <dbReference type="Proteomes" id="UP001054837"/>
    </source>
</evidence>
<keyword evidence="2" id="KW-1185">Reference proteome</keyword>
<accession>A0AAV4PVI5</accession>
<protein>
    <submittedName>
        <fullName evidence="1">Uncharacterized protein</fullName>
    </submittedName>
</protein>
<comment type="caution">
    <text evidence="1">The sequence shown here is derived from an EMBL/GenBank/DDBJ whole genome shotgun (WGS) entry which is preliminary data.</text>
</comment>
<dbReference type="EMBL" id="BPLQ01003400">
    <property type="protein sequence ID" value="GIY00269.1"/>
    <property type="molecule type" value="Genomic_DNA"/>
</dbReference>
<organism evidence="1 2">
    <name type="scientific">Caerostris darwini</name>
    <dbReference type="NCBI Taxonomy" id="1538125"/>
    <lineage>
        <taxon>Eukaryota</taxon>
        <taxon>Metazoa</taxon>
        <taxon>Ecdysozoa</taxon>
        <taxon>Arthropoda</taxon>
        <taxon>Chelicerata</taxon>
        <taxon>Arachnida</taxon>
        <taxon>Araneae</taxon>
        <taxon>Araneomorphae</taxon>
        <taxon>Entelegynae</taxon>
        <taxon>Araneoidea</taxon>
        <taxon>Araneidae</taxon>
        <taxon>Caerostris</taxon>
    </lineage>
</organism>